<dbReference type="AlphaFoldDB" id="A0A518GNN4"/>
<accession>A0A518GNN4</accession>
<dbReference type="Proteomes" id="UP000315349">
    <property type="component" value="Chromosome"/>
</dbReference>
<dbReference type="KEGG" id="peh:Spb1_21710"/>
<evidence type="ECO:0000313" key="1">
    <source>
        <dbReference type="EMBL" id="QDV30243.1"/>
    </source>
</evidence>
<dbReference type="RefSeq" id="WP_145299294.1">
    <property type="nucleotide sequence ID" value="NZ_CP036299.1"/>
</dbReference>
<sequence length="165" mass="18856">MRLNVTKEVARLQKMTCGELRDQFEKVTGETTHAKNRKWLIRRIIWRMQASVEGGLSEDAIKRIRELADGADLRVTSPATRRLPDDADKRIRAMPTGIQSSSQPLPGTLITRQYKGREIRVRVTPQGFEFEGEFFSSLSAVAKHITGSHWSGNRFFKLDQQESNQ</sequence>
<reference evidence="1 2" key="1">
    <citation type="submission" date="2019-02" db="EMBL/GenBank/DDBJ databases">
        <title>Deep-cultivation of Planctomycetes and their phenomic and genomic characterization uncovers novel biology.</title>
        <authorList>
            <person name="Wiegand S."/>
            <person name="Jogler M."/>
            <person name="Boedeker C."/>
            <person name="Pinto D."/>
            <person name="Vollmers J."/>
            <person name="Rivas-Marin E."/>
            <person name="Kohn T."/>
            <person name="Peeters S.H."/>
            <person name="Heuer A."/>
            <person name="Rast P."/>
            <person name="Oberbeckmann S."/>
            <person name="Bunk B."/>
            <person name="Jeske O."/>
            <person name="Meyerdierks A."/>
            <person name="Storesund J.E."/>
            <person name="Kallscheuer N."/>
            <person name="Luecker S."/>
            <person name="Lage O.M."/>
            <person name="Pohl T."/>
            <person name="Merkel B.J."/>
            <person name="Hornburger P."/>
            <person name="Mueller R.-W."/>
            <person name="Bruemmer F."/>
            <person name="Labrenz M."/>
            <person name="Spormann A.M."/>
            <person name="Op den Camp H."/>
            <person name="Overmann J."/>
            <person name="Amann R."/>
            <person name="Jetten M.S.M."/>
            <person name="Mascher T."/>
            <person name="Medema M.H."/>
            <person name="Devos D.P."/>
            <person name="Kaster A.-K."/>
            <person name="Ovreas L."/>
            <person name="Rohde M."/>
            <person name="Galperin M.Y."/>
            <person name="Jogler C."/>
        </authorList>
    </citation>
    <scope>NUCLEOTIDE SEQUENCE [LARGE SCALE GENOMIC DNA]</scope>
    <source>
        <strain evidence="1 2">Spb1</strain>
    </source>
</reference>
<evidence type="ECO:0000313" key="2">
    <source>
        <dbReference type="Proteomes" id="UP000315349"/>
    </source>
</evidence>
<protein>
    <recommendedName>
        <fullName evidence="3">DUF2924 domain-containing protein</fullName>
    </recommendedName>
</protein>
<dbReference type="Pfam" id="PF11149">
    <property type="entry name" value="DUF2924"/>
    <property type="match status" value="1"/>
</dbReference>
<dbReference type="InterPro" id="IPR021322">
    <property type="entry name" value="DUF2924"/>
</dbReference>
<dbReference type="OrthoDB" id="284135at2"/>
<dbReference type="EMBL" id="CP036299">
    <property type="protein sequence ID" value="QDV30243.1"/>
    <property type="molecule type" value="Genomic_DNA"/>
</dbReference>
<name>A0A518GNN4_9PLAN</name>
<evidence type="ECO:0008006" key="3">
    <source>
        <dbReference type="Google" id="ProtNLM"/>
    </source>
</evidence>
<keyword evidence="2" id="KW-1185">Reference proteome</keyword>
<proteinExistence type="predicted"/>
<organism evidence="1 2">
    <name type="scientific">Planctopirus ephydatiae</name>
    <dbReference type="NCBI Taxonomy" id="2528019"/>
    <lineage>
        <taxon>Bacteria</taxon>
        <taxon>Pseudomonadati</taxon>
        <taxon>Planctomycetota</taxon>
        <taxon>Planctomycetia</taxon>
        <taxon>Planctomycetales</taxon>
        <taxon>Planctomycetaceae</taxon>
        <taxon>Planctopirus</taxon>
    </lineage>
</organism>
<gene>
    <name evidence="1" type="ORF">Spb1_21710</name>
</gene>